<comment type="caution">
    <text evidence="8">Lacks conserved residue(s) required for the propagation of feature annotation.</text>
</comment>
<dbReference type="PANTHER" id="PTHR11946">
    <property type="entry name" value="VALYL-TRNA SYNTHETASES"/>
    <property type="match status" value="1"/>
</dbReference>
<feature type="domain" description="Methionyl/Valyl/Leucyl/Isoleucyl-tRNA synthetase anticodon-binding" evidence="10">
    <location>
        <begin position="623"/>
        <end position="768"/>
    </location>
</feature>
<dbReference type="Proteomes" id="UP001220478">
    <property type="component" value="Chromosome"/>
</dbReference>
<feature type="domain" description="Aminoacyl-tRNA synthetase class Ia" evidence="9">
    <location>
        <begin position="20"/>
        <end position="570"/>
    </location>
</feature>
<proteinExistence type="inferred from homology"/>
<dbReference type="InterPro" id="IPR009080">
    <property type="entry name" value="tRNAsynth_Ia_anticodon-bd"/>
</dbReference>
<dbReference type="SUPFAM" id="SSF52374">
    <property type="entry name" value="Nucleotidylyl transferase"/>
    <property type="match status" value="1"/>
</dbReference>
<dbReference type="SUPFAM" id="SSF47323">
    <property type="entry name" value="Anticodon-binding domain of a subclass of class I aminoacyl-tRNA synthetases"/>
    <property type="match status" value="1"/>
</dbReference>
<keyword evidence="5 8" id="KW-0648">Protein biosynthesis</keyword>
<dbReference type="InterPro" id="IPR013155">
    <property type="entry name" value="M/V/L/I-tRNA-synth_anticd-bd"/>
</dbReference>
<dbReference type="Gene3D" id="1.10.730.10">
    <property type="entry name" value="Isoleucyl-tRNA Synthetase, Domain 1"/>
    <property type="match status" value="1"/>
</dbReference>
<dbReference type="NCBIfam" id="TIGR00422">
    <property type="entry name" value="valS"/>
    <property type="match status" value="1"/>
</dbReference>
<comment type="catalytic activity">
    <reaction evidence="7 8">
        <text>tRNA(Val) + L-valine + ATP = L-valyl-tRNA(Val) + AMP + diphosphate</text>
        <dbReference type="Rhea" id="RHEA:10704"/>
        <dbReference type="Rhea" id="RHEA-COMP:9672"/>
        <dbReference type="Rhea" id="RHEA-COMP:9708"/>
        <dbReference type="ChEBI" id="CHEBI:30616"/>
        <dbReference type="ChEBI" id="CHEBI:33019"/>
        <dbReference type="ChEBI" id="CHEBI:57762"/>
        <dbReference type="ChEBI" id="CHEBI:78442"/>
        <dbReference type="ChEBI" id="CHEBI:78537"/>
        <dbReference type="ChEBI" id="CHEBI:456215"/>
        <dbReference type="EC" id="6.1.1.9"/>
    </reaction>
</comment>
<keyword evidence="1 8" id="KW-0963">Cytoplasm</keyword>
<keyword evidence="6 8" id="KW-0030">Aminoacyl-tRNA synthetase</keyword>
<evidence type="ECO:0000256" key="8">
    <source>
        <dbReference type="HAMAP-Rule" id="MF_02004"/>
    </source>
</evidence>
<evidence type="ECO:0000259" key="10">
    <source>
        <dbReference type="Pfam" id="PF08264"/>
    </source>
</evidence>
<organism evidence="12 13">
    <name type="scientific">Amygdalobacter indicium</name>
    <dbReference type="NCBI Taxonomy" id="3029272"/>
    <lineage>
        <taxon>Bacteria</taxon>
        <taxon>Bacillati</taxon>
        <taxon>Bacillota</taxon>
        <taxon>Clostridia</taxon>
        <taxon>Eubacteriales</taxon>
        <taxon>Oscillospiraceae</taxon>
        <taxon>Amygdalobacter</taxon>
    </lineage>
</organism>
<comment type="subcellular location">
    <subcellularLocation>
        <location evidence="8">Cytoplasm</location>
    </subcellularLocation>
</comment>
<dbReference type="InterPro" id="IPR033705">
    <property type="entry name" value="Anticodon_Ia_Val"/>
</dbReference>
<dbReference type="CDD" id="cd07962">
    <property type="entry name" value="Anticodon_Ia_Val"/>
    <property type="match status" value="1"/>
</dbReference>
<dbReference type="Pfam" id="PF10458">
    <property type="entry name" value="Val_tRNA-synt_C"/>
    <property type="match status" value="1"/>
</dbReference>
<evidence type="ECO:0000256" key="7">
    <source>
        <dbReference type="ARBA" id="ARBA00047552"/>
    </source>
</evidence>
<dbReference type="EMBL" id="CP118868">
    <property type="protein sequence ID" value="WEG35338.1"/>
    <property type="molecule type" value="Genomic_DNA"/>
</dbReference>
<name>A0ABY8C3S7_9FIRM</name>
<dbReference type="SUPFAM" id="SSF46589">
    <property type="entry name" value="tRNA-binding arm"/>
    <property type="match status" value="1"/>
</dbReference>
<feature type="binding site" evidence="8">
    <location>
        <position position="536"/>
    </location>
    <ligand>
        <name>ATP</name>
        <dbReference type="ChEBI" id="CHEBI:30616"/>
    </ligand>
</feature>
<dbReference type="Gene3D" id="3.40.50.620">
    <property type="entry name" value="HUPs"/>
    <property type="match status" value="2"/>
</dbReference>
<evidence type="ECO:0000313" key="13">
    <source>
        <dbReference type="Proteomes" id="UP001220478"/>
    </source>
</evidence>
<evidence type="ECO:0000256" key="5">
    <source>
        <dbReference type="ARBA" id="ARBA00022917"/>
    </source>
</evidence>
<keyword evidence="3 8" id="KW-0547">Nucleotide-binding</keyword>
<dbReference type="GO" id="GO:0004832">
    <property type="term" value="F:valine-tRNA ligase activity"/>
    <property type="evidence" value="ECO:0007669"/>
    <property type="project" value="UniProtKB-EC"/>
</dbReference>
<dbReference type="InterPro" id="IPR009008">
    <property type="entry name" value="Val/Leu/Ile-tRNA-synth_edit"/>
</dbReference>
<keyword evidence="13" id="KW-1185">Reference proteome</keyword>
<evidence type="ECO:0000256" key="6">
    <source>
        <dbReference type="ARBA" id="ARBA00023146"/>
    </source>
</evidence>
<evidence type="ECO:0000256" key="1">
    <source>
        <dbReference type="ARBA" id="ARBA00022490"/>
    </source>
</evidence>
<evidence type="ECO:0000256" key="3">
    <source>
        <dbReference type="ARBA" id="ARBA00022741"/>
    </source>
</evidence>
<dbReference type="Gene3D" id="1.10.287.380">
    <property type="entry name" value="Valyl-tRNA synthetase, C-terminal domain"/>
    <property type="match status" value="1"/>
</dbReference>
<dbReference type="InterPro" id="IPR019499">
    <property type="entry name" value="Val-tRNA_synth_tRNA-bd"/>
</dbReference>
<keyword evidence="4 8" id="KW-0067">ATP-binding</keyword>
<comment type="similarity">
    <text evidence="8">Belongs to the class-I aminoacyl-tRNA synthetase family. ValS type 1 subfamily.</text>
</comment>
<sequence>MPNFEEMPKHFEPKEREREIYQRWEQNGYFKAHVNPAKKSFTIVMPPPNITSQLHIGHALDNTFQDAFIRYHRMLGEEALWIPGVDHAAIATEAKIVEQLRSEGLTKQDIGYDAYMKRAYAWKEKYAGRIIEQLRYLGSSCDWDRCRFTMDEGFSQAVLAVFVKYYEKGYIYRGKRIINWCPNCRTSISDAEVNFSEQEGNLWYIRYEIENEPGRYITVATTRPETILGDTAVAVNPADARFSDLVNKRCRLPLLNRWIPIVADDYVEQEFGTGCVKITPAHDPNDYEVGLRHNLPVINIMDDSANINSNGGIYAGLNRDEARRRIVDDLEKSGNLVKIEAYKHNVGSCYRCHKTIEPRLSEQWFVKMKDLADKALKAAADGDVTFVPSRFKGIYDNWMNNIRDWCISRQLWWGHRIPAWYCQDCGEINVSLTVPTTCSKCQSKNLLRDNDTLDTWFSSALWPFGVFGWPNFSAPGSKEEFSYFYPTDILVTGYDIIFFWVARMIFQSLELTGKAPFHHVLLHGLMRDANGIKMSKSLNNGVDPLKIIDEYGADALRYAIVSGTASGNDQRYSKEKLETARAFINKLWNALRFILGHLDAASTYPTQADLQNLLASPALKLEDRWILQRVNSLIDNVNNNFCNYEIGTALDNIYSFFWNEYCDWYVEIVKSRLFDTADSSHQTALQCLRYVLESVVRLLHPFMPFVTEEIYQYLPNHGETIMLESWPQAIETLNAETAVADMNMLIQGIREIRNLRAEKKLKPSLRFKVSAYTDNEHISQLLHAAVPYFERLCGVSSIEFLSSQSQAPKLAVTIVLPQTHIYIPLSELIDLEEEKQRLATEREQLEKEKQRLENKLANSEFVNKAPAKVVENERAKLTVVCQKLTAVNARIVELG</sequence>
<evidence type="ECO:0000256" key="2">
    <source>
        <dbReference type="ARBA" id="ARBA00022598"/>
    </source>
</evidence>
<dbReference type="HAMAP" id="MF_02004">
    <property type="entry name" value="Val_tRNA_synth_type1"/>
    <property type="match status" value="1"/>
</dbReference>
<feature type="domain" description="Valyl-tRNA synthetase tRNA-binding arm" evidence="11">
    <location>
        <begin position="830"/>
        <end position="894"/>
    </location>
</feature>
<dbReference type="CDD" id="cd00817">
    <property type="entry name" value="ValRS_core"/>
    <property type="match status" value="1"/>
</dbReference>
<evidence type="ECO:0000256" key="4">
    <source>
        <dbReference type="ARBA" id="ARBA00022840"/>
    </source>
</evidence>
<dbReference type="EC" id="6.1.1.9" evidence="8"/>
<feature type="coiled-coil region" evidence="8">
    <location>
        <begin position="828"/>
        <end position="862"/>
    </location>
</feature>
<dbReference type="PRINTS" id="PR00986">
    <property type="entry name" value="TRNASYNTHVAL"/>
</dbReference>
<comment type="function">
    <text evidence="8">Catalyzes the attachment of valine to tRNA(Val). As ValRS can inadvertently accommodate and process structurally similar amino acids such as threonine, to avoid such errors, it has a 'posttransfer' editing activity that hydrolyzes mischarged Thr-tRNA(Val) in a tRNA-dependent manner.</text>
</comment>
<keyword evidence="8" id="KW-0175">Coiled coil</keyword>
<dbReference type="NCBIfam" id="NF004349">
    <property type="entry name" value="PRK05729.1"/>
    <property type="match status" value="1"/>
</dbReference>
<evidence type="ECO:0000259" key="11">
    <source>
        <dbReference type="Pfam" id="PF10458"/>
    </source>
</evidence>
<dbReference type="PANTHER" id="PTHR11946:SF93">
    <property type="entry name" value="VALINE--TRNA LIGASE, CHLOROPLASTIC_MITOCHONDRIAL 2"/>
    <property type="match status" value="1"/>
</dbReference>
<evidence type="ECO:0000313" key="12">
    <source>
        <dbReference type="EMBL" id="WEG35338.1"/>
    </source>
</evidence>
<comment type="domain">
    <text evidence="8">The C-terminal coiled-coil domain is crucial for aminoacylation activity.</text>
</comment>
<dbReference type="InterPro" id="IPR014729">
    <property type="entry name" value="Rossmann-like_a/b/a_fold"/>
</dbReference>
<dbReference type="InterPro" id="IPR037118">
    <property type="entry name" value="Val-tRNA_synth_C_sf"/>
</dbReference>
<dbReference type="RefSeq" id="WP_315571428.1">
    <property type="nucleotide sequence ID" value="NZ_CP118868.1"/>
</dbReference>
<comment type="domain">
    <text evidence="8">ValRS has two distinct active sites: one for aminoacylation and one for editing. The misactivated threonine is translocated from the active site to the editing site.</text>
</comment>
<comment type="subunit">
    <text evidence="8">Monomer.</text>
</comment>
<feature type="short sequence motif" description="'KMSKS' region" evidence="8">
    <location>
        <begin position="533"/>
        <end position="537"/>
    </location>
</feature>
<protein>
    <recommendedName>
        <fullName evidence="8">Valine--tRNA ligase</fullName>
        <ecNumber evidence="8">6.1.1.9</ecNumber>
    </recommendedName>
    <alternativeName>
        <fullName evidence="8">Valyl-tRNA synthetase</fullName>
        <shortName evidence="8">ValRS</shortName>
    </alternativeName>
</protein>
<dbReference type="InterPro" id="IPR002300">
    <property type="entry name" value="aa-tRNA-synth_Ia"/>
</dbReference>
<evidence type="ECO:0000259" key="9">
    <source>
        <dbReference type="Pfam" id="PF00133"/>
    </source>
</evidence>
<keyword evidence="2 8" id="KW-0436">Ligase</keyword>
<dbReference type="SUPFAM" id="SSF50677">
    <property type="entry name" value="ValRS/IleRS/LeuRS editing domain"/>
    <property type="match status" value="1"/>
</dbReference>
<reference evidence="12 13" key="1">
    <citation type="submission" date="2023-02" db="EMBL/GenBank/DDBJ databases">
        <title>Novel Oscillospiraceae bacterial genomes.</title>
        <authorList>
            <person name="Srinivasan S."/>
            <person name="Austin M.N."/>
            <person name="Fiedler T.L."/>
            <person name="Strenk S.M."/>
            <person name="Agnew K.J."/>
            <person name="Nagana Gowda G.A."/>
            <person name="Raftery D."/>
            <person name="Beamer M.A."/>
            <person name="Achilles S.L."/>
            <person name="Wiesenfeld H.C."/>
            <person name="Fredricks D.N."/>
            <person name="Hillier S.L."/>
        </authorList>
    </citation>
    <scope>NUCLEOTIDE SEQUENCE [LARGE SCALE GENOMIC DNA]</scope>
    <source>
        <strain evidence="12 13">CHIC02 1186E3-8</strain>
    </source>
</reference>
<dbReference type="Pfam" id="PF08264">
    <property type="entry name" value="Anticodon_1"/>
    <property type="match status" value="1"/>
</dbReference>
<gene>
    <name evidence="8" type="primary">valS</name>
    <name evidence="12" type="ORF">PYS61_05250</name>
</gene>
<dbReference type="InterPro" id="IPR002303">
    <property type="entry name" value="Valyl-tRNA_ligase"/>
</dbReference>
<dbReference type="Pfam" id="PF00133">
    <property type="entry name" value="tRNA-synt_1"/>
    <property type="match status" value="1"/>
</dbReference>
<accession>A0ABY8C3S7</accession>
<dbReference type="InterPro" id="IPR010978">
    <property type="entry name" value="tRNA-bd_arm"/>
</dbReference>